<keyword evidence="5" id="KW-1017">Isopeptide bond</keyword>
<dbReference type="SUPFAM" id="SSF52113">
    <property type="entry name" value="BRCT domain"/>
    <property type="match status" value="2"/>
</dbReference>
<evidence type="ECO:0000259" key="15">
    <source>
        <dbReference type="PROSITE" id="PS50006"/>
    </source>
</evidence>
<feature type="compositionally biased region" description="Polar residues" evidence="14">
    <location>
        <begin position="1749"/>
        <end position="1779"/>
    </location>
</feature>
<dbReference type="EMBL" id="JAPTSV010000001">
    <property type="protein sequence ID" value="KAJ1532278.1"/>
    <property type="molecule type" value="Genomic_DNA"/>
</dbReference>
<dbReference type="InterPro" id="IPR000253">
    <property type="entry name" value="FHA_dom"/>
</dbReference>
<keyword evidence="10" id="KW-0539">Nucleus</keyword>
<dbReference type="CDD" id="cd17744">
    <property type="entry name" value="BRCT_MDC1_rpt1"/>
    <property type="match status" value="1"/>
</dbReference>
<feature type="compositionally biased region" description="Polar residues" evidence="14">
    <location>
        <begin position="1952"/>
        <end position="1968"/>
    </location>
</feature>
<feature type="region of interest" description="Disordered" evidence="14">
    <location>
        <begin position="400"/>
        <end position="466"/>
    </location>
</feature>
<gene>
    <name evidence="17" type="ORF">ONE63_000892</name>
</gene>
<feature type="compositionally biased region" description="Basic residues" evidence="14">
    <location>
        <begin position="1886"/>
        <end position="1897"/>
    </location>
</feature>
<dbReference type="Pfam" id="PF00498">
    <property type="entry name" value="FHA"/>
    <property type="match status" value="1"/>
</dbReference>
<keyword evidence="11" id="KW-0131">Cell cycle</keyword>
<dbReference type="InterPro" id="IPR001357">
    <property type="entry name" value="BRCT_dom"/>
</dbReference>
<feature type="region of interest" description="Disordered" evidence="14">
    <location>
        <begin position="2057"/>
        <end position="2097"/>
    </location>
</feature>
<feature type="region of interest" description="Disordered" evidence="14">
    <location>
        <begin position="1696"/>
        <end position="2043"/>
    </location>
</feature>
<dbReference type="SMART" id="SM00240">
    <property type="entry name" value="FHA"/>
    <property type="match status" value="1"/>
</dbReference>
<dbReference type="Gene3D" id="3.40.50.10190">
    <property type="entry name" value="BRCT domain"/>
    <property type="match status" value="2"/>
</dbReference>
<feature type="compositionally biased region" description="Low complexity" evidence="14">
    <location>
        <begin position="2078"/>
        <end position="2093"/>
    </location>
</feature>
<feature type="region of interest" description="Disordered" evidence="14">
    <location>
        <begin position="479"/>
        <end position="640"/>
    </location>
</feature>
<dbReference type="CDD" id="cd18432">
    <property type="entry name" value="BRCT_PAXIP1_rpt6_like"/>
    <property type="match status" value="1"/>
</dbReference>
<feature type="region of interest" description="Disordered" evidence="14">
    <location>
        <begin position="814"/>
        <end position="845"/>
    </location>
</feature>
<feature type="compositionally biased region" description="Basic residues" evidence="14">
    <location>
        <begin position="1942"/>
        <end position="1951"/>
    </location>
</feature>
<feature type="compositionally biased region" description="Polar residues" evidence="14">
    <location>
        <begin position="860"/>
        <end position="881"/>
    </location>
</feature>
<sequence length="2293" mass="248196">MASEDFECTQILDKSFEIDQRKEPEKLQVAILKINGQTFNIFNGDTKIGRDPKNCHVFINRKSVSAHHALIEVESGHHLLCDLGSSNSTRLNGMLLKPHVRYNLISGSSVQIADLEGCYQIGPAEVNGCDTSVQDMFASPLPMPRDVKLAANQDSLNFSDDSIIESTPLKPVFKQPHPQSFDSSRADTSIHQQNTLCDFENDIYEAETQIGNDENDSSLLSDTPDPTKRGVMSSFIVPCSQKDCSDVSLQLHLDESVPLNTEQDASGDTEDGLYGGDIEQDLNQIEKKIIEEELDKIDSCVSKHTTESKMIVIPSTSKVCHATQDKDTSSEPSINVSKEHLLSACPETSIQVTAVTEDNHVRKMQMADSETDKQGVCGAPEKSDGNAEDIHDAKTQIVTTNAPDSDTDEEGVYGACTEAPGKNDRNAEDIHDAKTQIVTSVDPDSDTDEEGVYGACTEAPGKNIGNAEDIHDAKTQIVTTNAPDSDTDEEGVYGACTEAPEKNNGNAEDIHDAKTQIVTSVDPDSDTDEEGVYGACTEAPGKNIGNAEDIHDAKTQIVTSVVSDSDADKEGVYGACTEAPEKNDAEAPENSEGNAEDIHDAKTQKVATNPPDSDTDEEGVYGACTEAPEKNDGNAEDIHDAKTQIVTSVDPDSDTDEEGVYQACIEAPEKNDRNAEDIHDAQTQIVTSVDPDSDTDEEGVYGACTEVSKNADNIKSRLEWSNLNGSNCNNIHDAKTQVIIESDLDVPDDGGGDIHDARTQMVTSNNSESVADGEGLYGARTEKPEAEDENSEHIHDALTQINHSDGLNQINTSGPFTKTFKTKDNTSGDIRDGNAQVPHGDESHSPTNDVVFGACQLPISPNDSGETISATKSRVNSNTPEDVNDSMSKKNTDSETGKDGIHGAVCSVQDRKEEDADMILEMRLSGTESVIGSPAPNNLSNANEDKTARIKAAASPKKRLSLGANKRKDEKSRGVSEPSVGDISSTATQVFRSSHKRVNEIDSAAEDDIFTAPTQVFSSPCTSKATKSEVDIGTGSTTEDDIFTAATQILPSPGASKKSVENAKDVSEDDFFCAATQILPEAETKTPSKEITDGIFDAATQLLASPPLSKSQGTKDMNEDVSILAVQVTSNLRSNKKNKSENSCHKDKTSSASTEILLKQSPTTIRSRKQTDHDGFVPVTVQLPPSLKEDSHNPATKRKTSTRSQPSNAVVQDTPIALKQSKQRHSRAESSSNQNRNKMATRKRKGSQPQDSNRKRRLGSSPLEANIEDASSDSNKSADHTIIIDEGSPEPTRTAEDDIVSSSSDTPEEESNLPFKTHSTPKELVKENAPEPAIVQAGPSSTPNPSGFEIKALEPAVLGASPIISRSAGRRTLSLSKSRQSTISPKESIVRSENVSEGHIPIAQAQSNASENKQSLTGVRPLLQRDAVKEEIPRSSDFDTSNLEIIRKVSRRSTRNRRNVIEIEELNTSSGSRNSVVEDKCEPPDVAKSILKHGIDSGSSRKRVSFYALEEVSVADTQVEGKTEKAEKSTGNGKKQATKTGSASELKISDPLGGVFNKSVKPPDSTGQNSSPTDKSGITCIEMNKRGSRTRQQPSKATGKSDPSDDVSKGLKEVHSVSSHPAQRSESSINTNETSDHDVVVQNNKVGRSSSRCTLQKRNNASQSQEAVALLPSEPEKVDPTNITYDTVVPEKVVQTRATRSKGKQSLSQTSSGSQDSCSSEIFTRPSRNRKKIVSESSEDSVVSEFQKKQLSSLIGSSDSKAQSNVTVTAGGNSDSQHVSALPDRGRKSARAQSQINEVEEEGKCTVLPDQTICSNIEEIPEDQNASKRKGLRTSRSRKQTTSLNSVPAQGSEGNSASDEEPKLENKTIRPSIEEIPEDQNASKGKGLRTSRNRKKTTSLNSVPLQGEKINSVSEEEPKLENKTIQPNTEEIPEEKNAPKGKGQRAVRSRKQTTSLNSVSVQGEVNSVSEEEPKLEDKLEKGKKLLGVKQNVQVASNVRGLKRLSSTPSESEKVDEIPPKLQRQNTNDLSSIPETSVQNSSVLDESFGSSSLKRASLNDSVASDVGNESKRRRGRLDSFASTSASPRRSSRQSFKPKSTYEATRVLFSIYNNSRHENLVKQLGGTVVDTVETAQVLITDKLRRTVKLLCMLGRGLPVVSPQWLDVSKNAGQLLDPWEHILMDQEAEQKFSVKLENSLQRAKTKPLLQEYHIHITKNVKPEPEDMKAIVLSCGGQVLSRAPSKWPATSVVISCNEDQTLWSKMKGGVKIVSSEWLLAGVLGQELLDVEAYVLKK</sequence>
<evidence type="ECO:0000256" key="1">
    <source>
        <dbReference type="ARBA" id="ARBA00004123"/>
    </source>
</evidence>
<feature type="compositionally biased region" description="Polar residues" evidence="14">
    <location>
        <begin position="1529"/>
        <end position="1543"/>
    </location>
</feature>
<feature type="region of interest" description="Disordered" evidence="14">
    <location>
        <begin position="1132"/>
        <end position="1322"/>
    </location>
</feature>
<dbReference type="PROSITE" id="PS50006">
    <property type="entry name" value="FHA_DOMAIN"/>
    <property type="match status" value="1"/>
</dbReference>
<name>A0AAV7Y2Y5_9NEOP</name>
<feature type="compositionally biased region" description="Basic and acidic residues" evidence="14">
    <location>
        <begin position="627"/>
        <end position="640"/>
    </location>
</feature>
<evidence type="ECO:0000256" key="2">
    <source>
        <dbReference type="ARBA" id="ARBA00004286"/>
    </source>
</evidence>
<evidence type="ECO:0000256" key="3">
    <source>
        <dbReference type="ARBA" id="ARBA00015014"/>
    </source>
</evidence>
<dbReference type="GO" id="GO:0006974">
    <property type="term" value="P:DNA damage response"/>
    <property type="evidence" value="ECO:0007669"/>
    <property type="project" value="UniProtKB-KW"/>
</dbReference>
<evidence type="ECO:0000256" key="12">
    <source>
        <dbReference type="ARBA" id="ARBA00023858"/>
    </source>
</evidence>
<evidence type="ECO:0000256" key="8">
    <source>
        <dbReference type="ARBA" id="ARBA00022843"/>
    </source>
</evidence>
<keyword evidence="8" id="KW-0832">Ubl conjugation</keyword>
<keyword evidence="7" id="KW-0227">DNA damage</keyword>
<feature type="compositionally biased region" description="Basic and acidic residues" evidence="14">
    <location>
        <begin position="1138"/>
        <end position="1149"/>
    </location>
</feature>
<dbReference type="GO" id="GO:0005694">
    <property type="term" value="C:chromosome"/>
    <property type="evidence" value="ECO:0007669"/>
    <property type="project" value="UniProtKB-SubCell"/>
</dbReference>
<keyword evidence="9" id="KW-0007">Acetylation</keyword>
<dbReference type="InterPro" id="IPR051579">
    <property type="entry name" value="DDR_Transcriptional_Reg"/>
</dbReference>
<evidence type="ECO:0000256" key="6">
    <source>
        <dbReference type="ARBA" id="ARBA00022737"/>
    </source>
</evidence>
<feature type="compositionally biased region" description="Basic and acidic residues" evidence="14">
    <location>
        <begin position="887"/>
        <end position="901"/>
    </location>
</feature>
<dbReference type="PROSITE" id="PS50172">
    <property type="entry name" value="BRCT"/>
    <property type="match status" value="2"/>
</dbReference>
<feature type="compositionally biased region" description="Polar residues" evidence="14">
    <location>
        <begin position="1840"/>
        <end position="1857"/>
    </location>
</feature>
<feature type="compositionally biased region" description="Basic and acidic residues" evidence="14">
    <location>
        <begin position="1519"/>
        <end position="1528"/>
    </location>
</feature>
<feature type="compositionally biased region" description="Polar residues" evidence="14">
    <location>
        <begin position="1150"/>
        <end position="1165"/>
    </location>
</feature>
<feature type="compositionally biased region" description="Polar residues" evidence="14">
    <location>
        <begin position="982"/>
        <end position="992"/>
    </location>
</feature>
<feature type="compositionally biased region" description="Polar residues" evidence="14">
    <location>
        <begin position="2022"/>
        <end position="2043"/>
    </location>
</feature>
<feature type="domain" description="BRCT" evidence="16">
    <location>
        <begin position="2201"/>
        <end position="2291"/>
    </location>
</feature>
<dbReference type="InterPro" id="IPR036420">
    <property type="entry name" value="BRCT_dom_sf"/>
</dbReference>
<feature type="compositionally biased region" description="Polar residues" evidence="14">
    <location>
        <begin position="1616"/>
        <end position="1633"/>
    </location>
</feature>
<feature type="compositionally biased region" description="Polar residues" evidence="14">
    <location>
        <begin position="1565"/>
        <end position="1576"/>
    </location>
</feature>
<feature type="region of interest" description="Disordered" evidence="14">
    <location>
        <begin position="365"/>
        <end position="387"/>
    </location>
</feature>
<evidence type="ECO:0000259" key="16">
    <source>
        <dbReference type="PROSITE" id="PS50172"/>
    </source>
</evidence>
<evidence type="ECO:0000256" key="9">
    <source>
        <dbReference type="ARBA" id="ARBA00022990"/>
    </source>
</evidence>
<evidence type="ECO:0000256" key="4">
    <source>
        <dbReference type="ARBA" id="ARBA00022454"/>
    </source>
</evidence>
<feature type="compositionally biased region" description="Basic and acidic residues" evidence="14">
    <location>
        <begin position="1971"/>
        <end position="1983"/>
    </location>
</feature>
<feature type="region of interest" description="Disordered" evidence="14">
    <location>
        <begin position="860"/>
        <end position="901"/>
    </location>
</feature>
<evidence type="ECO:0000313" key="18">
    <source>
        <dbReference type="Proteomes" id="UP001075354"/>
    </source>
</evidence>
<evidence type="ECO:0000256" key="5">
    <source>
        <dbReference type="ARBA" id="ARBA00022499"/>
    </source>
</evidence>
<evidence type="ECO:0000256" key="10">
    <source>
        <dbReference type="ARBA" id="ARBA00023242"/>
    </source>
</evidence>
<accession>A0AAV7Y2Y5</accession>
<feature type="region of interest" description="Disordered" evidence="14">
    <location>
        <begin position="949"/>
        <end position="994"/>
    </location>
</feature>
<organism evidence="17 18">
    <name type="scientific">Megalurothrips usitatus</name>
    <name type="common">bean blossom thrips</name>
    <dbReference type="NCBI Taxonomy" id="439358"/>
    <lineage>
        <taxon>Eukaryota</taxon>
        <taxon>Metazoa</taxon>
        <taxon>Ecdysozoa</taxon>
        <taxon>Arthropoda</taxon>
        <taxon>Hexapoda</taxon>
        <taxon>Insecta</taxon>
        <taxon>Pterygota</taxon>
        <taxon>Neoptera</taxon>
        <taxon>Paraneoptera</taxon>
        <taxon>Thysanoptera</taxon>
        <taxon>Terebrantia</taxon>
        <taxon>Thripoidea</taxon>
        <taxon>Thripidae</taxon>
        <taxon>Megalurothrips</taxon>
    </lineage>
</organism>
<feature type="compositionally biased region" description="Polar residues" evidence="14">
    <location>
        <begin position="1373"/>
        <end position="1387"/>
    </location>
</feature>
<dbReference type="SMART" id="SM00292">
    <property type="entry name" value="BRCT"/>
    <property type="match status" value="2"/>
</dbReference>
<feature type="region of interest" description="Disordered" evidence="14">
    <location>
        <begin position="1371"/>
        <end position="1395"/>
    </location>
</feature>
<dbReference type="CDD" id="cd22665">
    <property type="entry name" value="FHA_MDC1"/>
    <property type="match status" value="1"/>
</dbReference>
<feature type="compositionally biased region" description="Polar residues" evidence="14">
    <location>
        <begin position="1202"/>
        <end position="1211"/>
    </location>
</feature>
<evidence type="ECO:0000256" key="13">
    <source>
        <dbReference type="ARBA" id="ARBA00030146"/>
    </source>
</evidence>
<dbReference type="GO" id="GO:0005634">
    <property type="term" value="C:nucleus"/>
    <property type="evidence" value="ECO:0007669"/>
    <property type="project" value="UniProtKB-SubCell"/>
</dbReference>
<feature type="compositionally biased region" description="Polar residues" evidence="14">
    <location>
        <begin position="1229"/>
        <end position="1238"/>
    </location>
</feature>
<dbReference type="PANTHER" id="PTHR23196:SF1">
    <property type="entry name" value="PAX-INTERACTING PROTEIN 1"/>
    <property type="match status" value="1"/>
</dbReference>
<evidence type="ECO:0000256" key="11">
    <source>
        <dbReference type="ARBA" id="ARBA00023306"/>
    </source>
</evidence>
<feature type="compositionally biased region" description="Polar residues" evidence="14">
    <location>
        <begin position="1641"/>
        <end position="1666"/>
    </location>
</feature>
<dbReference type="SUPFAM" id="SSF49879">
    <property type="entry name" value="SMAD/FHA domain"/>
    <property type="match status" value="1"/>
</dbReference>
<feature type="compositionally biased region" description="Basic and acidic residues" evidence="14">
    <location>
        <begin position="821"/>
        <end position="832"/>
    </location>
</feature>
<dbReference type="PANTHER" id="PTHR23196">
    <property type="entry name" value="PAX TRANSCRIPTION ACTIVATION DOMAIN INTERACTING PROTEIN"/>
    <property type="match status" value="1"/>
</dbReference>
<comment type="caution">
    <text evidence="17">The sequence shown here is derived from an EMBL/GenBank/DDBJ whole genome shotgun (WGS) entry which is preliminary data.</text>
</comment>
<evidence type="ECO:0000313" key="17">
    <source>
        <dbReference type="EMBL" id="KAJ1532278.1"/>
    </source>
</evidence>
<feature type="domain" description="FHA" evidence="15">
    <location>
        <begin position="46"/>
        <end position="96"/>
    </location>
</feature>
<protein>
    <recommendedName>
        <fullName evidence="3">Mediator of DNA damage checkpoint protein 1</fullName>
    </recommendedName>
    <alternativeName>
        <fullName evidence="13">PAX transactivation activation domain-interacting protein</fullName>
    </alternativeName>
    <alternativeName>
        <fullName evidence="12">PAX-interacting protein 1</fullName>
    </alternativeName>
</protein>
<feature type="compositionally biased region" description="Basic and acidic residues" evidence="14">
    <location>
        <begin position="1602"/>
        <end position="1615"/>
    </location>
</feature>
<dbReference type="InterPro" id="IPR008984">
    <property type="entry name" value="SMAD_FHA_dom_sf"/>
</dbReference>
<dbReference type="Proteomes" id="UP001075354">
    <property type="component" value="Chromosome 1"/>
</dbReference>
<reference evidence="17" key="1">
    <citation type="submission" date="2022-12" db="EMBL/GenBank/DDBJ databases">
        <title>Chromosome-level genome assembly of the bean flower thrips Megalurothrips usitatus.</title>
        <authorList>
            <person name="Ma L."/>
            <person name="Liu Q."/>
            <person name="Li H."/>
            <person name="Cai W."/>
        </authorList>
    </citation>
    <scope>NUCLEOTIDE SEQUENCE</scope>
    <source>
        <strain evidence="17">Cailab_2022a</strain>
    </source>
</reference>
<feature type="compositionally biased region" description="Basic and acidic residues" evidence="14">
    <location>
        <begin position="421"/>
        <end position="434"/>
    </location>
</feature>
<keyword evidence="6" id="KW-0677">Repeat</keyword>
<dbReference type="Gene3D" id="2.60.200.20">
    <property type="match status" value="1"/>
</dbReference>
<evidence type="ECO:0000256" key="7">
    <source>
        <dbReference type="ARBA" id="ARBA00022763"/>
    </source>
</evidence>
<keyword evidence="18" id="KW-1185">Reference proteome</keyword>
<comment type="subcellular location">
    <subcellularLocation>
        <location evidence="2">Chromosome</location>
    </subcellularLocation>
    <subcellularLocation>
        <location evidence="1">Nucleus</location>
    </subcellularLocation>
</comment>
<feature type="compositionally biased region" description="Basic residues" evidence="14">
    <location>
        <begin position="1827"/>
        <end position="1839"/>
    </location>
</feature>
<keyword evidence="4" id="KW-0158">Chromosome</keyword>
<feature type="region of interest" description="Disordered" evidence="14">
    <location>
        <begin position="1516"/>
        <end position="1666"/>
    </location>
</feature>
<feature type="domain" description="BRCT" evidence="16">
    <location>
        <begin position="2116"/>
        <end position="2180"/>
    </location>
</feature>
<feature type="compositionally biased region" description="Polar residues" evidence="14">
    <location>
        <begin position="1898"/>
        <end position="1913"/>
    </location>
</feature>
<dbReference type="Pfam" id="PF16589">
    <property type="entry name" value="BRCT_2"/>
    <property type="match status" value="1"/>
</dbReference>
<evidence type="ECO:0000256" key="14">
    <source>
        <dbReference type="SAM" id="MobiDB-lite"/>
    </source>
</evidence>
<proteinExistence type="predicted"/>
<feature type="compositionally biased region" description="Low complexity" evidence="14">
    <location>
        <begin position="1704"/>
        <end position="1720"/>
    </location>
</feature>